<dbReference type="Pfam" id="PF03967">
    <property type="entry name" value="PRCH"/>
    <property type="match status" value="1"/>
</dbReference>
<dbReference type="Gene3D" id="3.90.50.10">
    <property type="entry name" value="Photosynthetic Reaction Center, subunit H, domain 2"/>
    <property type="match status" value="1"/>
</dbReference>
<feature type="transmembrane region" description="Helical" evidence="2">
    <location>
        <begin position="12"/>
        <end position="31"/>
    </location>
</feature>
<keyword evidence="2" id="KW-1133">Transmembrane helix</keyword>
<dbReference type="InterPro" id="IPR037097">
    <property type="entry name" value="Photo_RC_H_N_sf"/>
</dbReference>
<protein>
    <submittedName>
        <fullName evidence="5">Photosynthetic reaction center H subunit</fullName>
    </submittedName>
</protein>
<feature type="domain" description="Photosynthetic reaction centre H subunit N-terminal" evidence="3">
    <location>
        <begin position="6"/>
        <end position="138"/>
    </location>
</feature>
<gene>
    <name evidence="5" type="ORF">GGR13_001654</name>
</gene>
<proteinExistence type="predicted"/>
<name>A0A7W9CI27_9CAUL</name>
<dbReference type="NCBIfam" id="TIGR01150">
    <property type="entry name" value="puhA"/>
    <property type="match status" value="1"/>
</dbReference>
<dbReference type="GO" id="GO:0030077">
    <property type="term" value="C:plasma membrane light-harvesting complex"/>
    <property type="evidence" value="ECO:0007669"/>
    <property type="project" value="InterPro"/>
</dbReference>
<feature type="region of interest" description="Disordered" evidence="1">
    <location>
        <begin position="69"/>
        <end position="107"/>
    </location>
</feature>
<evidence type="ECO:0000313" key="5">
    <source>
        <dbReference type="EMBL" id="MBB5746070.1"/>
    </source>
</evidence>
<dbReference type="Gene3D" id="4.10.540.10">
    <property type="entry name" value="Photosynthetic reaction centre, H subunit, N-terminal domain"/>
    <property type="match status" value="1"/>
</dbReference>
<evidence type="ECO:0000256" key="2">
    <source>
        <dbReference type="SAM" id="Phobius"/>
    </source>
</evidence>
<feature type="domain" description="PRC-barrel" evidence="4">
    <location>
        <begin position="149"/>
        <end position="207"/>
    </location>
</feature>
<accession>A0A7W9CI27</accession>
<dbReference type="InterPro" id="IPR015810">
    <property type="entry name" value="Photo_RC_H_N"/>
</dbReference>
<dbReference type="Proteomes" id="UP000545037">
    <property type="component" value="Unassembled WGS sequence"/>
</dbReference>
<dbReference type="InterPro" id="IPR027275">
    <property type="entry name" value="PRC-brl_dom"/>
</dbReference>
<organism evidence="5 6">
    <name type="scientific">Brevundimonas variabilis</name>
    <dbReference type="NCBI Taxonomy" id="74312"/>
    <lineage>
        <taxon>Bacteria</taxon>
        <taxon>Pseudomonadati</taxon>
        <taxon>Pseudomonadota</taxon>
        <taxon>Alphaproteobacteria</taxon>
        <taxon>Caulobacterales</taxon>
        <taxon>Caulobacteraceae</taxon>
        <taxon>Brevundimonas</taxon>
    </lineage>
</organism>
<evidence type="ECO:0000259" key="4">
    <source>
        <dbReference type="Pfam" id="PF05239"/>
    </source>
</evidence>
<dbReference type="InterPro" id="IPR014747">
    <property type="entry name" value="Bac_photo_RC_H_C"/>
</dbReference>
<keyword evidence="6" id="KW-1185">Reference proteome</keyword>
<dbReference type="EMBL" id="JACHOR010000002">
    <property type="protein sequence ID" value="MBB5746070.1"/>
    <property type="molecule type" value="Genomic_DNA"/>
</dbReference>
<keyword evidence="2" id="KW-0812">Transmembrane</keyword>
<evidence type="ECO:0000259" key="3">
    <source>
        <dbReference type="Pfam" id="PF03967"/>
    </source>
</evidence>
<reference evidence="5 6" key="1">
    <citation type="submission" date="2020-08" db="EMBL/GenBank/DDBJ databases">
        <title>Genomic Encyclopedia of Type Strains, Phase IV (KMG-IV): sequencing the most valuable type-strain genomes for metagenomic binning, comparative biology and taxonomic classification.</title>
        <authorList>
            <person name="Goeker M."/>
        </authorList>
    </citation>
    <scope>NUCLEOTIDE SEQUENCE [LARGE SCALE GENOMIC DNA]</scope>
    <source>
        <strain evidence="5 6">DSM 4737</strain>
    </source>
</reference>
<dbReference type="RefSeq" id="WP_183213016.1">
    <property type="nucleotide sequence ID" value="NZ_JACHOR010000002.1"/>
</dbReference>
<dbReference type="SUPFAM" id="SSF81490">
    <property type="entry name" value="Photosystem II reaction centre subunit H, transmembrane region"/>
    <property type="match status" value="1"/>
</dbReference>
<dbReference type="Pfam" id="PF05239">
    <property type="entry name" value="PRC"/>
    <property type="match status" value="1"/>
</dbReference>
<comment type="caution">
    <text evidence="5">The sequence shown here is derived from an EMBL/GenBank/DDBJ whole genome shotgun (WGS) entry which is preliminary data.</text>
</comment>
<dbReference type="InterPro" id="IPR005652">
    <property type="entry name" value="Photo_RC_H"/>
</dbReference>
<evidence type="ECO:0000256" key="1">
    <source>
        <dbReference type="SAM" id="MobiDB-lite"/>
    </source>
</evidence>
<sequence length="260" mass="28577">MDSPYLFGDFDVAEFCLIAFFLFFAGLIFYLRREDRREGYPLENDVTGRQEPLGGLFFTASPKTFVLPHGHGTRSYPNPGNRDKRPLAARRSAPMDGSPIEPTGNPLVDGIGPGSYAERPRYPDATVEGHAKIVPMRIAGDFHLSPQDPDPRGMKMIGCDGKVAGIVTDAWVDRSEVLIRYLEVAVGGEAGRKVVIPMTMVVVSGSKNTVKTQTVTAAQFADAPALESTDQITLYEEDRVMGYFGGGLLYATRDRQEPWL</sequence>
<dbReference type="SUPFAM" id="SSF50346">
    <property type="entry name" value="PRC-barrel domain"/>
    <property type="match status" value="1"/>
</dbReference>
<dbReference type="InterPro" id="IPR011033">
    <property type="entry name" value="PRC_barrel-like_sf"/>
</dbReference>
<dbReference type="AlphaFoldDB" id="A0A7W9CI27"/>
<dbReference type="GO" id="GO:0019684">
    <property type="term" value="P:photosynthesis, light reaction"/>
    <property type="evidence" value="ECO:0007669"/>
    <property type="project" value="InterPro"/>
</dbReference>
<evidence type="ECO:0000313" key="6">
    <source>
        <dbReference type="Proteomes" id="UP000545037"/>
    </source>
</evidence>
<keyword evidence="2" id="KW-0472">Membrane</keyword>